<dbReference type="EMBL" id="LJRI01000435">
    <property type="protein sequence ID" value="KPZ01493.1"/>
    <property type="molecule type" value="Genomic_DNA"/>
</dbReference>
<accession>A0A0Q0FMH2</accession>
<dbReference type="RefSeq" id="WP_155495877.1">
    <property type="nucleotide sequence ID" value="NZ_LJRI01000435.1"/>
</dbReference>
<name>A0A0Q0FMH2_PSESX</name>
<protein>
    <submittedName>
        <fullName evidence="1">Uncharacterized protein</fullName>
    </submittedName>
</protein>
<dbReference type="AlphaFoldDB" id="A0A0Q0FMH2"/>
<dbReference type="PATRIC" id="fig|264459.3.peg.522"/>
<reference evidence="1 2" key="1">
    <citation type="submission" date="2015-09" db="EMBL/GenBank/DDBJ databases">
        <title>Genome announcement of multiple Pseudomonas syringae strains.</title>
        <authorList>
            <person name="Thakur S."/>
            <person name="Wang P.W."/>
            <person name="Gong Y."/>
            <person name="Weir B.S."/>
            <person name="Guttman D.S."/>
        </authorList>
    </citation>
    <scope>NUCLEOTIDE SEQUENCE [LARGE SCALE GENOMIC DNA]</scope>
    <source>
        <strain evidence="1 2">ICMP16929</strain>
    </source>
</reference>
<sequence length="46" mass="5104">MSHHKTPDAPAGMLVLDQRQVSLMEMFAGADDRLAEGEQAHRDALR</sequence>
<evidence type="ECO:0000313" key="1">
    <source>
        <dbReference type="EMBL" id="KPZ01493.1"/>
    </source>
</evidence>
<evidence type="ECO:0000313" key="2">
    <source>
        <dbReference type="Proteomes" id="UP000050384"/>
    </source>
</evidence>
<comment type="caution">
    <text evidence="1">The sequence shown here is derived from an EMBL/GenBank/DDBJ whole genome shotgun (WGS) entry which is preliminary data.</text>
</comment>
<proteinExistence type="predicted"/>
<organism evidence="1 2">
    <name type="scientific">Pseudomonas syringae pv. spinaceae</name>
    <dbReference type="NCBI Taxonomy" id="264459"/>
    <lineage>
        <taxon>Bacteria</taxon>
        <taxon>Pseudomonadati</taxon>
        <taxon>Pseudomonadota</taxon>
        <taxon>Gammaproteobacteria</taxon>
        <taxon>Pseudomonadales</taxon>
        <taxon>Pseudomonadaceae</taxon>
        <taxon>Pseudomonas</taxon>
        <taxon>Pseudomonas syringae</taxon>
    </lineage>
</organism>
<gene>
    <name evidence="1" type="ORF">ALO94_00305</name>
</gene>
<dbReference type="Proteomes" id="UP000050384">
    <property type="component" value="Unassembled WGS sequence"/>
</dbReference>